<gene>
    <name evidence="2" type="ORF">BCR44DRAFT_1015176</name>
</gene>
<evidence type="ECO:0000313" key="2">
    <source>
        <dbReference type="EMBL" id="ORZ37991.1"/>
    </source>
</evidence>
<dbReference type="EMBL" id="MCFL01000010">
    <property type="protein sequence ID" value="ORZ37991.1"/>
    <property type="molecule type" value="Genomic_DNA"/>
</dbReference>
<dbReference type="Proteomes" id="UP000193411">
    <property type="component" value="Unassembled WGS sequence"/>
</dbReference>
<proteinExistence type="predicted"/>
<feature type="region of interest" description="Disordered" evidence="1">
    <location>
        <begin position="1"/>
        <end position="25"/>
    </location>
</feature>
<keyword evidence="3" id="KW-1185">Reference proteome</keyword>
<organism evidence="2 3">
    <name type="scientific">Catenaria anguillulae PL171</name>
    <dbReference type="NCBI Taxonomy" id="765915"/>
    <lineage>
        <taxon>Eukaryota</taxon>
        <taxon>Fungi</taxon>
        <taxon>Fungi incertae sedis</taxon>
        <taxon>Blastocladiomycota</taxon>
        <taxon>Blastocladiomycetes</taxon>
        <taxon>Blastocladiales</taxon>
        <taxon>Catenariaceae</taxon>
        <taxon>Catenaria</taxon>
    </lineage>
</organism>
<dbReference type="AlphaFoldDB" id="A0A1Y2HW70"/>
<dbReference type="SUPFAM" id="SSF52047">
    <property type="entry name" value="RNI-like"/>
    <property type="match status" value="1"/>
</dbReference>
<sequence>MDVTDSTQWQPAMDSVSHEISSSPSDAAADANLGFVPPRAAASIANLSHELLVPIFDLLPHPADLVPSLLACKSLHIPALLSLYSRPIRILTVPRLERFVSQLAASVSNGSLVRRLELVLVLEYLTDNLFAQLGTLCPNLTHLTIQDAVVVRANDSASETDDDVPEYEFNDGEINLWDTKTSGPKVPRHLSSLLELTTQLESLTLKQVKSIDVPYLLTIVASSCSSLHTLIISELDHACRPIGVQQWGYDYLPITTSITQRLSTFALLHTLKLDDVESPTMSALLVQHLACPLLTSLSLCNNYMRSTTDYQAAFAGLLSRHTRLVKLTVLDTTNCDNDNMSSEIVRAALQVWPQVSGGKEARRVLEIGYHSQELKEQVERVFGGRVDLCR</sequence>
<name>A0A1Y2HW70_9FUNG</name>
<accession>A0A1Y2HW70</accession>
<evidence type="ECO:0000256" key="1">
    <source>
        <dbReference type="SAM" id="MobiDB-lite"/>
    </source>
</evidence>
<comment type="caution">
    <text evidence="2">The sequence shown here is derived from an EMBL/GenBank/DDBJ whole genome shotgun (WGS) entry which is preliminary data.</text>
</comment>
<protein>
    <submittedName>
        <fullName evidence="2">Uncharacterized protein</fullName>
    </submittedName>
</protein>
<evidence type="ECO:0000313" key="3">
    <source>
        <dbReference type="Proteomes" id="UP000193411"/>
    </source>
</evidence>
<dbReference type="InterPro" id="IPR032675">
    <property type="entry name" value="LRR_dom_sf"/>
</dbReference>
<reference evidence="2 3" key="1">
    <citation type="submission" date="2016-07" db="EMBL/GenBank/DDBJ databases">
        <title>Pervasive Adenine N6-methylation of Active Genes in Fungi.</title>
        <authorList>
            <consortium name="DOE Joint Genome Institute"/>
            <person name="Mondo S.J."/>
            <person name="Dannebaum R.O."/>
            <person name="Kuo R.C."/>
            <person name="Labutti K."/>
            <person name="Haridas S."/>
            <person name="Kuo A."/>
            <person name="Salamov A."/>
            <person name="Ahrendt S.R."/>
            <person name="Lipzen A."/>
            <person name="Sullivan W."/>
            <person name="Andreopoulos W.B."/>
            <person name="Clum A."/>
            <person name="Lindquist E."/>
            <person name="Daum C."/>
            <person name="Ramamoorthy G.K."/>
            <person name="Gryganskyi A."/>
            <person name="Culley D."/>
            <person name="Magnuson J.K."/>
            <person name="James T.Y."/>
            <person name="O'Malley M.A."/>
            <person name="Stajich J.E."/>
            <person name="Spatafora J.W."/>
            <person name="Visel A."/>
            <person name="Grigoriev I.V."/>
        </authorList>
    </citation>
    <scope>NUCLEOTIDE SEQUENCE [LARGE SCALE GENOMIC DNA]</scope>
    <source>
        <strain evidence="2 3">PL171</strain>
    </source>
</reference>
<feature type="compositionally biased region" description="Polar residues" evidence="1">
    <location>
        <begin position="1"/>
        <end position="10"/>
    </location>
</feature>
<dbReference type="Gene3D" id="3.80.10.10">
    <property type="entry name" value="Ribonuclease Inhibitor"/>
    <property type="match status" value="1"/>
</dbReference>